<dbReference type="EMBL" id="AP022870">
    <property type="protein sequence ID" value="BCB75443.1"/>
    <property type="molecule type" value="Genomic_DNA"/>
</dbReference>
<accession>A0A6F8XNP4</accession>
<dbReference type="PANTHER" id="PTHR18640:SF5">
    <property type="entry name" value="SODIUM_BILE ACID COTRANSPORTER 7"/>
    <property type="match status" value="1"/>
</dbReference>
<keyword evidence="1" id="KW-0812">Transmembrane</keyword>
<reference evidence="2 3" key="1">
    <citation type="submission" date="2020-03" db="EMBL/GenBank/DDBJ databases">
        <title>Whole genome shotgun sequence of Phytohabitans flavus NBRC 107702.</title>
        <authorList>
            <person name="Komaki H."/>
            <person name="Tamura T."/>
        </authorList>
    </citation>
    <scope>NUCLEOTIDE SEQUENCE [LARGE SCALE GENOMIC DNA]</scope>
    <source>
        <strain evidence="2 3">NBRC 107702</strain>
    </source>
</reference>
<dbReference type="InterPro" id="IPR016833">
    <property type="entry name" value="Put_Na-Bile_cotransptr"/>
</dbReference>
<dbReference type="RefSeq" id="WP_232071121.1">
    <property type="nucleotide sequence ID" value="NZ_AP022870.1"/>
</dbReference>
<feature type="transmembrane region" description="Helical" evidence="1">
    <location>
        <begin position="218"/>
        <end position="241"/>
    </location>
</feature>
<feature type="transmembrane region" description="Helical" evidence="1">
    <location>
        <begin position="127"/>
        <end position="152"/>
    </location>
</feature>
<name>A0A6F8XNP4_9ACTN</name>
<dbReference type="KEGG" id="pfla:Pflav_018530"/>
<keyword evidence="1" id="KW-0472">Membrane</keyword>
<dbReference type="Pfam" id="PF13593">
    <property type="entry name" value="SBF_like"/>
    <property type="match status" value="1"/>
</dbReference>
<evidence type="ECO:0000313" key="2">
    <source>
        <dbReference type="EMBL" id="BCB75443.1"/>
    </source>
</evidence>
<dbReference type="Proteomes" id="UP000502508">
    <property type="component" value="Chromosome"/>
</dbReference>
<evidence type="ECO:0000256" key="1">
    <source>
        <dbReference type="SAM" id="Phobius"/>
    </source>
</evidence>
<evidence type="ECO:0000313" key="3">
    <source>
        <dbReference type="Proteomes" id="UP000502508"/>
    </source>
</evidence>
<dbReference type="AlphaFoldDB" id="A0A6F8XNP4"/>
<keyword evidence="3" id="KW-1185">Reference proteome</keyword>
<protein>
    <submittedName>
        <fullName evidence="2">Bile acid:sodium symporter</fullName>
    </submittedName>
</protein>
<feature type="transmembrane region" description="Helical" evidence="1">
    <location>
        <begin position="24"/>
        <end position="41"/>
    </location>
</feature>
<dbReference type="InterPro" id="IPR038770">
    <property type="entry name" value="Na+/solute_symporter_sf"/>
</dbReference>
<dbReference type="GO" id="GO:0005886">
    <property type="term" value="C:plasma membrane"/>
    <property type="evidence" value="ECO:0007669"/>
    <property type="project" value="TreeGrafter"/>
</dbReference>
<sequence>MYILALVATVGVAALLPARGPAATVASVATAVAIGALFFLYGARIAPRAAWEGARHWRLHGVVLLSTFVLFPLLALGARWLDGPVLTPALYDGLVYLSVVPSTVQTSIAFTALAGGNVPAAVFSASFSNLAGVLLTPLLAAALLGGGAIFSAGSLVEIAAQLVLPFAAGQAARPWIAGWLERHSRLLGYADRGAILLIVYTAFSAGMVAGVWRQISPARLAVLLAVLAVLLALVLGLTWLAGRLLGFDRADRVTIVFCGSKKSMATGLPMAAVMFGPAAAAILVVPLMLFHQIQLVVCAILARRWGR</sequence>
<feature type="transmembrane region" description="Helical" evidence="1">
    <location>
        <begin position="192"/>
        <end position="212"/>
    </location>
</feature>
<dbReference type="PANTHER" id="PTHR18640">
    <property type="entry name" value="SOLUTE CARRIER FAMILY 10 MEMBER 7"/>
    <property type="match status" value="1"/>
</dbReference>
<feature type="transmembrane region" description="Helical" evidence="1">
    <location>
        <begin position="278"/>
        <end position="302"/>
    </location>
</feature>
<reference evidence="2 3" key="2">
    <citation type="submission" date="2020-03" db="EMBL/GenBank/DDBJ databases">
        <authorList>
            <person name="Ichikawa N."/>
            <person name="Kimura A."/>
            <person name="Kitahashi Y."/>
            <person name="Uohara A."/>
        </authorList>
    </citation>
    <scope>NUCLEOTIDE SEQUENCE [LARGE SCALE GENOMIC DNA]</scope>
    <source>
        <strain evidence="2 3">NBRC 107702</strain>
    </source>
</reference>
<dbReference type="Gene3D" id="1.20.1530.20">
    <property type="match status" value="1"/>
</dbReference>
<feature type="transmembrane region" description="Helical" evidence="1">
    <location>
        <begin position="93"/>
        <end position="115"/>
    </location>
</feature>
<feature type="transmembrane region" description="Helical" evidence="1">
    <location>
        <begin position="62"/>
        <end position="81"/>
    </location>
</feature>
<proteinExistence type="predicted"/>
<dbReference type="PIRSF" id="PIRSF026166">
    <property type="entry name" value="UCP026166"/>
    <property type="match status" value="1"/>
</dbReference>
<gene>
    <name evidence="2" type="ORF">Pflav_018530</name>
</gene>
<organism evidence="2 3">
    <name type="scientific">Phytohabitans flavus</name>
    <dbReference type="NCBI Taxonomy" id="1076124"/>
    <lineage>
        <taxon>Bacteria</taxon>
        <taxon>Bacillati</taxon>
        <taxon>Actinomycetota</taxon>
        <taxon>Actinomycetes</taxon>
        <taxon>Micromonosporales</taxon>
        <taxon>Micromonosporaceae</taxon>
    </lineage>
</organism>
<keyword evidence="1" id="KW-1133">Transmembrane helix</keyword>